<organism evidence="1 2">
    <name type="scientific">Mycena alexandri</name>
    <dbReference type="NCBI Taxonomy" id="1745969"/>
    <lineage>
        <taxon>Eukaryota</taxon>
        <taxon>Fungi</taxon>
        <taxon>Dikarya</taxon>
        <taxon>Basidiomycota</taxon>
        <taxon>Agaricomycotina</taxon>
        <taxon>Agaricomycetes</taxon>
        <taxon>Agaricomycetidae</taxon>
        <taxon>Agaricales</taxon>
        <taxon>Marasmiineae</taxon>
        <taxon>Mycenaceae</taxon>
        <taxon>Mycena</taxon>
    </lineage>
</organism>
<evidence type="ECO:0008006" key="3">
    <source>
        <dbReference type="Google" id="ProtNLM"/>
    </source>
</evidence>
<gene>
    <name evidence="1" type="ORF">C8F04DRAFT_1026238</name>
</gene>
<accession>A0AAD6TGL9</accession>
<protein>
    <recommendedName>
        <fullName evidence="3">F-box domain-containing protein</fullName>
    </recommendedName>
</protein>
<dbReference type="Proteomes" id="UP001218188">
    <property type="component" value="Unassembled WGS sequence"/>
</dbReference>
<comment type="caution">
    <text evidence="1">The sequence shown here is derived from an EMBL/GenBank/DDBJ whole genome shotgun (WGS) entry which is preliminary data.</text>
</comment>
<evidence type="ECO:0000313" key="2">
    <source>
        <dbReference type="Proteomes" id="UP001218188"/>
    </source>
</evidence>
<dbReference type="InterPro" id="IPR032675">
    <property type="entry name" value="LRR_dom_sf"/>
</dbReference>
<dbReference type="Gene3D" id="3.80.10.10">
    <property type="entry name" value="Ribonuclease Inhibitor"/>
    <property type="match status" value="1"/>
</dbReference>
<name>A0AAD6TGL9_9AGAR</name>
<sequence>MSFALNHETLPTELWLEIFAHLGECPYTTSYTPFQPLLGGDVKSAYTSVVLVCRNWHAWAIGLLWCNFKFPDTASTQADDSLMDIQRKYGKWVQRVVLPYSSTVTESYKPILSTNMLELYPNLQILIRPPHRQSPFQTLRYDFDTTCPPLFSLRRLDWWHYSDASRTGGINSLMDVLSAAPNLEYLFVGVEHWQPTYFPHPPLLHIHLTSLRTLRLSVRRQWVRVMDHILKLSLPALETLIIDAAVADERMTVMWETFGSQFRVVEFGKGVRFGSGLTCLQTLQTCPSLRELNYYLFKTPLPETGPDIVYPSLTSIGFHVGDISPAEWELVEWEFLEQHFNVLVGGMLPDLRHLRVFGAGEQVFAHIRFRALHERLTAQGYVLEVVTHSSSSTSS</sequence>
<dbReference type="EMBL" id="JARJCM010000005">
    <property type="protein sequence ID" value="KAJ7044981.1"/>
    <property type="molecule type" value="Genomic_DNA"/>
</dbReference>
<keyword evidence="2" id="KW-1185">Reference proteome</keyword>
<proteinExistence type="predicted"/>
<evidence type="ECO:0000313" key="1">
    <source>
        <dbReference type="EMBL" id="KAJ7044981.1"/>
    </source>
</evidence>
<reference evidence="1" key="1">
    <citation type="submission" date="2023-03" db="EMBL/GenBank/DDBJ databases">
        <title>Massive genome expansion in bonnet fungi (Mycena s.s.) driven by repeated elements and novel gene families across ecological guilds.</title>
        <authorList>
            <consortium name="Lawrence Berkeley National Laboratory"/>
            <person name="Harder C.B."/>
            <person name="Miyauchi S."/>
            <person name="Viragh M."/>
            <person name="Kuo A."/>
            <person name="Thoen E."/>
            <person name="Andreopoulos B."/>
            <person name="Lu D."/>
            <person name="Skrede I."/>
            <person name="Drula E."/>
            <person name="Henrissat B."/>
            <person name="Morin E."/>
            <person name="Kohler A."/>
            <person name="Barry K."/>
            <person name="LaButti K."/>
            <person name="Morin E."/>
            <person name="Salamov A."/>
            <person name="Lipzen A."/>
            <person name="Mereny Z."/>
            <person name="Hegedus B."/>
            <person name="Baldrian P."/>
            <person name="Stursova M."/>
            <person name="Weitz H."/>
            <person name="Taylor A."/>
            <person name="Grigoriev I.V."/>
            <person name="Nagy L.G."/>
            <person name="Martin F."/>
            <person name="Kauserud H."/>
        </authorList>
    </citation>
    <scope>NUCLEOTIDE SEQUENCE</scope>
    <source>
        <strain evidence="1">CBHHK200</strain>
    </source>
</reference>
<dbReference type="AlphaFoldDB" id="A0AAD6TGL9"/>